<dbReference type="InterPro" id="IPR008579">
    <property type="entry name" value="UGlyAH_Cupin_dom"/>
</dbReference>
<dbReference type="PANTHER" id="PTHR40943:SF1">
    <property type="entry name" value="CYTOPLASMIC PROTEIN"/>
    <property type="match status" value="1"/>
</dbReference>
<dbReference type="InterPro" id="IPR011051">
    <property type="entry name" value="RmlC_Cupin_sf"/>
</dbReference>
<proteinExistence type="predicted"/>
<dbReference type="GeneID" id="301820434"/>
<dbReference type="PATRIC" id="fig|1245469.3.peg.6902"/>
<dbReference type="Proteomes" id="UP000011841">
    <property type="component" value="Chromosome"/>
</dbReference>
<organism evidence="2 3">
    <name type="scientific">Bradyrhizobium oligotrophicum S58</name>
    <dbReference type="NCBI Taxonomy" id="1245469"/>
    <lineage>
        <taxon>Bacteria</taxon>
        <taxon>Pseudomonadati</taxon>
        <taxon>Pseudomonadota</taxon>
        <taxon>Alphaproteobacteria</taxon>
        <taxon>Hyphomicrobiales</taxon>
        <taxon>Nitrobacteraceae</taxon>
        <taxon>Bradyrhizobium</taxon>
    </lineage>
</organism>
<dbReference type="STRING" id="1245469.S58_67520"/>
<dbReference type="RefSeq" id="WP_015669797.1">
    <property type="nucleotide sequence ID" value="NC_020453.1"/>
</dbReference>
<dbReference type="InterPro" id="IPR014710">
    <property type="entry name" value="RmlC-like_jellyroll"/>
</dbReference>
<evidence type="ECO:0000259" key="1">
    <source>
        <dbReference type="Pfam" id="PF05899"/>
    </source>
</evidence>
<evidence type="ECO:0000313" key="2">
    <source>
        <dbReference type="EMBL" id="BAM92719.1"/>
    </source>
</evidence>
<accession>M4ZG44</accession>
<gene>
    <name evidence="2" type="ORF">S58_67520</name>
</gene>
<dbReference type="EMBL" id="AP012603">
    <property type="protein sequence ID" value="BAM92719.1"/>
    <property type="molecule type" value="Genomic_DNA"/>
</dbReference>
<dbReference type="KEGG" id="aol:S58_67520"/>
<protein>
    <recommendedName>
        <fullName evidence="1">(S)-ureidoglycine aminohydrolase cupin domain-containing protein</fullName>
    </recommendedName>
</protein>
<dbReference type="PANTHER" id="PTHR40943">
    <property type="entry name" value="CYTOPLASMIC PROTEIN-RELATED"/>
    <property type="match status" value="1"/>
</dbReference>
<name>M4ZG44_9BRAD</name>
<dbReference type="Gene3D" id="2.60.120.10">
    <property type="entry name" value="Jelly Rolls"/>
    <property type="match status" value="1"/>
</dbReference>
<dbReference type="Pfam" id="PF05899">
    <property type="entry name" value="Cupin_3"/>
    <property type="match status" value="1"/>
</dbReference>
<dbReference type="AlphaFoldDB" id="M4ZG44"/>
<sequence>MSPSLIETANLAVDLAPAPIEPSWIIEGTPTATSCTIARSSDGLGSTIVWHCTEGKFNWYYDFDETILILEGAIVLESEGMPAKRYGPGDVVFFRDGAHAKWHVEGHVKKLAFCLKTQPYVLGLAVRVINKLKRMFLTPEGRRGASLAGA</sequence>
<dbReference type="HOGENOM" id="CLU_113284_1_0_5"/>
<dbReference type="eggNOG" id="COG3450">
    <property type="taxonomic scope" value="Bacteria"/>
</dbReference>
<dbReference type="OrthoDB" id="6877662at2"/>
<evidence type="ECO:0000313" key="3">
    <source>
        <dbReference type="Proteomes" id="UP000011841"/>
    </source>
</evidence>
<feature type="domain" description="(S)-ureidoglycine aminohydrolase cupin" evidence="1">
    <location>
        <begin position="41"/>
        <end position="110"/>
    </location>
</feature>
<reference evidence="2 3" key="1">
    <citation type="journal article" date="2013" name="Appl. Environ. Microbiol.">
        <title>Genome analysis suggests that the soil oligotrophic bacterium Agromonas oligotrophica (Bradyrhizobium oligotrophicum) is a nitrogen-fixing symbiont of Aeschynomene indica.</title>
        <authorList>
            <person name="Okubo T."/>
            <person name="Fukushima S."/>
            <person name="Itakura M."/>
            <person name="Oshima K."/>
            <person name="Longtonglang A."/>
            <person name="Teaumroong N."/>
            <person name="Mitsui H."/>
            <person name="Hattori M."/>
            <person name="Hattori R."/>
            <person name="Hattori T."/>
            <person name="Minamisawa K."/>
        </authorList>
    </citation>
    <scope>NUCLEOTIDE SEQUENCE [LARGE SCALE GENOMIC DNA]</scope>
    <source>
        <strain evidence="2 3">S58</strain>
    </source>
</reference>
<dbReference type="SUPFAM" id="SSF51182">
    <property type="entry name" value="RmlC-like cupins"/>
    <property type="match status" value="1"/>
</dbReference>
<keyword evidence="3" id="KW-1185">Reference proteome</keyword>